<feature type="region of interest" description="Disordered" evidence="1">
    <location>
        <begin position="158"/>
        <end position="178"/>
    </location>
</feature>
<dbReference type="AlphaFoldDB" id="A0A7J6QTU6"/>
<gene>
    <name evidence="2" type="ORF">FOZ63_007140</name>
</gene>
<comment type="caution">
    <text evidence="2">The sequence shown here is derived from an EMBL/GenBank/DDBJ whole genome shotgun (WGS) entry which is preliminary data.</text>
</comment>
<evidence type="ECO:0000313" key="2">
    <source>
        <dbReference type="EMBL" id="KAF4712049.1"/>
    </source>
</evidence>
<dbReference type="Proteomes" id="UP000553632">
    <property type="component" value="Unassembled WGS sequence"/>
</dbReference>
<keyword evidence="3" id="KW-1185">Reference proteome</keyword>
<evidence type="ECO:0000256" key="1">
    <source>
        <dbReference type="SAM" id="MobiDB-lite"/>
    </source>
</evidence>
<dbReference type="EMBL" id="JABANO010030340">
    <property type="protein sequence ID" value="KAF4712049.1"/>
    <property type="molecule type" value="Genomic_DNA"/>
</dbReference>
<evidence type="ECO:0000313" key="3">
    <source>
        <dbReference type="Proteomes" id="UP000553632"/>
    </source>
</evidence>
<sequence length="219" mass="24410">MERGIVRKERVGATSVNQGTEGWRPYGARSRDVVIAREAEVVCEEETRVLCAHGGRQGGLGGAGERKDRVREQVTKVLVNRIYKLVLEIEGAVACDSCDAERGFSSLQRIRSKTRNRLQGVHLDAAMSLSINECPGCEDVVGVWSTLKPRRRKVAKKKVVKRDRRGAPLPSSSDEEDFVYDDVVFAGGDEDEQESGEEEEEYMLMIQSGYLVTDESDEE</sequence>
<reference evidence="2 3" key="1">
    <citation type="submission" date="2020-04" db="EMBL/GenBank/DDBJ databases">
        <title>Perkinsus olseni comparative genomics.</title>
        <authorList>
            <person name="Bogema D.R."/>
        </authorList>
    </citation>
    <scope>NUCLEOTIDE SEQUENCE [LARGE SCALE GENOMIC DNA]</scope>
    <source>
        <strain evidence="2 3">ATCC PRA-207</strain>
    </source>
</reference>
<protein>
    <submittedName>
        <fullName evidence="2">Uncharacterized protein</fullName>
    </submittedName>
</protein>
<proteinExistence type="predicted"/>
<organism evidence="2 3">
    <name type="scientific">Perkinsus olseni</name>
    <name type="common">Perkinsus atlanticus</name>
    <dbReference type="NCBI Taxonomy" id="32597"/>
    <lineage>
        <taxon>Eukaryota</taxon>
        <taxon>Sar</taxon>
        <taxon>Alveolata</taxon>
        <taxon>Perkinsozoa</taxon>
        <taxon>Perkinsea</taxon>
        <taxon>Perkinsida</taxon>
        <taxon>Perkinsidae</taxon>
        <taxon>Perkinsus</taxon>
    </lineage>
</organism>
<accession>A0A7J6QTU6</accession>
<name>A0A7J6QTU6_PEROL</name>